<evidence type="ECO:0000313" key="1">
    <source>
        <dbReference type="EMBL" id="MQL68794.1"/>
    </source>
</evidence>
<comment type="caution">
    <text evidence="1">The sequence shown here is derived from an EMBL/GenBank/DDBJ whole genome shotgun (WGS) entry which is preliminary data.</text>
</comment>
<gene>
    <name evidence="1" type="ORF">Taro_001087</name>
</gene>
<organism evidence="1 2">
    <name type="scientific">Colocasia esculenta</name>
    <name type="common">Wild taro</name>
    <name type="synonym">Arum esculentum</name>
    <dbReference type="NCBI Taxonomy" id="4460"/>
    <lineage>
        <taxon>Eukaryota</taxon>
        <taxon>Viridiplantae</taxon>
        <taxon>Streptophyta</taxon>
        <taxon>Embryophyta</taxon>
        <taxon>Tracheophyta</taxon>
        <taxon>Spermatophyta</taxon>
        <taxon>Magnoliopsida</taxon>
        <taxon>Liliopsida</taxon>
        <taxon>Araceae</taxon>
        <taxon>Aroideae</taxon>
        <taxon>Colocasieae</taxon>
        <taxon>Colocasia</taxon>
    </lineage>
</organism>
<proteinExistence type="predicted"/>
<dbReference type="EMBL" id="NMUH01000022">
    <property type="protein sequence ID" value="MQL68794.1"/>
    <property type="molecule type" value="Genomic_DNA"/>
</dbReference>
<accession>A0A843TGT3</accession>
<name>A0A843TGT3_COLES</name>
<sequence>MDHILTIGSFQNYVCRQATCCCRQLLLISGFHVAGRLRLSTDIVLLSTGTLHLSTSTYWLSTAWVHCVVPCEAPGASVGTVCRIACLIVSFVRRFPSLLSVRGVELSAFGTLYAGLCLVTVSLPLWGDYFALSSRTTRRIWVRSSGAGRHCLARRSFSMCVFSAWFWVTIKKLSFGLAIGASCCLTCGAIQRSLLDDLLASSSIAVSSWDLCLVTGDRGSY</sequence>
<protein>
    <submittedName>
        <fullName evidence="1">Uncharacterized protein</fullName>
    </submittedName>
</protein>
<reference evidence="1" key="1">
    <citation type="submission" date="2017-07" db="EMBL/GenBank/DDBJ databases">
        <title>Taro Niue Genome Assembly and Annotation.</title>
        <authorList>
            <person name="Atibalentja N."/>
            <person name="Keating K."/>
            <person name="Fields C.J."/>
        </authorList>
    </citation>
    <scope>NUCLEOTIDE SEQUENCE</scope>
    <source>
        <strain evidence="1">Niue_2</strain>
        <tissue evidence="1">Leaf</tissue>
    </source>
</reference>
<dbReference type="AlphaFoldDB" id="A0A843TGT3"/>
<evidence type="ECO:0000313" key="2">
    <source>
        <dbReference type="Proteomes" id="UP000652761"/>
    </source>
</evidence>
<dbReference type="Proteomes" id="UP000652761">
    <property type="component" value="Unassembled WGS sequence"/>
</dbReference>
<keyword evidence="2" id="KW-1185">Reference proteome</keyword>